<accession>A0A8C0Z872</accession>
<keyword evidence="5" id="KW-1185">Reference proteome</keyword>
<dbReference type="InterPro" id="IPR055406">
    <property type="entry name" value="HEAT_Maestro"/>
</dbReference>
<dbReference type="InterPro" id="IPR011989">
    <property type="entry name" value="ARM-like"/>
</dbReference>
<dbReference type="InterPro" id="IPR045206">
    <property type="entry name" value="Maestro_heat-like_prot"/>
</dbReference>
<dbReference type="Gene3D" id="1.25.10.10">
    <property type="entry name" value="Leucine-rich Repeat Variant"/>
    <property type="match status" value="1"/>
</dbReference>
<feature type="domain" description="Maestro-like HEAT-repeats" evidence="2">
    <location>
        <begin position="103"/>
        <end position="182"/>
    </location>
</feature>
<evidence type="ECO:0000313" key="4">
    <source>
        <dbReference type="Ensembl" id="ENSCCEP00000001542.1"/>
    </source>
</evidence>
<protein>
    <submittedName>
        <fullName evidence="4">Maestro heat-like repeat-containing protein family member 7</fullName>
    </submittedName>
</protein>
<reference evidence="4" key="1">
    <citation type="submission" date="2025-08" db="UniProtKB">
        <authorList>
            <consortium name="Ensembl"/>
        </authorList>
    </citation>
    <scope>IDENTIFICATION</scope>
</reference>
<dbReference type="GO" id="GO:0005737">
    <property type="term" value="C:cytoplasm"/>
    <property type="evidence" value="ECO:0007669"/>
    <property type="project" value="TreeGrafter"/>
</dbReference>
<dbReference type="Proteomes" id="UP000694410">
    <property type="component" value="Unplaced"/>
</dbReference>
<dbReference type="PANTHER" id="PTHR23120">
    <property type="entry name" value="MAESTRO-RELATED HEAT DOMAIN-CONTAINING"/>
    <property type="match status" value="1"/>
</dbReference>
<feature type="domain" description="Maestro/Maestro-like HEAT-repeats" evidence="3">
    <location>
        <begin position="375"/>
        <end position="622"/>
    </location>
</feature>
<dbReference type="InterPro" id="IPR016024">
    <property type="entry name" value="ARM-type_fold"/>
</dbReference>
<evidence type="ECO:0000259" key="3">
    <source>
        <dbReference type="Pfam" id="PF23227"/>
    </source>
</evidence>
<gene>
    <name evidence="4" type="primary">LOC111922052</name>
</gene>
<evidence type="ECO:0000256" key="1">
    <source>
        <dbReference type="ARBA" id="ARBA00022737"/>
    </source>
</evidence>
<evidence type="ECO:0000259" key="2">
    <source>
        <dbReference type="Pfam" id="PF21047"/>
    </source>
</evidence>
<sequence>MGWGRPQGMWQWVPFVTVGAIERNLAMCHRALCNTITIQLLLASVQRRQQHRDRSWWDKRGTFQHGLEKEDANPDITRPTVIITPTHSMAKTKASAPNLDFFGERVVSHPNEVPDFVRNMHQRLVSGAPPDDRMFMDILRLAEAHPADVAVTLLRCAPSCDRAATIMWRTIASSGTAVDKVLPTLLCVLEDWPLHRMSTSDGDKTRVFALAATKVVWEILRLPWCPAPFMEYSPRLLVALLFQVFVSTLDMPQEVDTFWKECQEQHGLAISPNRFAVQTLKALFRHLRCLDLLVAMERKRGWDTLLCADTHHHAVGLLAREMHRTSNPLCSCIALRLLGLLSTQEAHWDLPALAFLVEVLECHEMREWSDSALEIISRCLQCKSREKRRLALRGLVVLSKDLSVAEGIRSMTPSLMALLQDADGEVVALILSVFLNELQNRATLISSPTALQLAGALRPLFDKDNSHVQLLSIRLFQEVMELVMEEGKKPLKKHVSKSLLPLFFHCHDENQQVAEAAWKTLLCATKFMKRRRLKQLVRKGQLWKFAEVLLAQDESRAAEYLHQALPYLQNPQEPLRAAAIRFMGMAGEHMRGQKEELQFICEALENMVDDSSPAIRNLAIEVAFVLRAVQRAPYSFFRMLRDQFCKAWKKRPRLCSSSAWLCCWSSVES</sequence>
<organism evidence="4 5">
    <name type="scientific">Cyanistes caeruleus</name>
    <name type="common">Eurasian blue tit</name>
    <name type="synonym">Parus caeruleus</name>
    <dbReference type="NCBI Taxonomy" id="156563"/>
    <lineage>
        <taxon>Eukaryota</taxon>
        <taxon>Metazoa</taxon>
        <taxon>Chordata</taxon>
        <taxon>Craniata</taxon>
        <taxon>Vertebrata</taxon>
        <taxon>Euteleostomi</taxon>
        <taxon>Archelosauria</taxon>
        <taxon>Archosauria</taxon>
        <taxon>Dinosauria</taxon>
        <taxon>Saurischia</taxon>
        <taxon>Theropoda</taxon>
        <taxon>Coelurosauria</taxon>
        <taxon>Aves</taxon>
        <taxon>Neognathae</taxon>
        <taxon>Neoaves</taxon>
        <taxon>Telluraves</taxon>
        <taxon>Australaves</taxon>
        <taxon>Passeriformes</taxon>
        <taxon>Paridae</taxon>
        <taxon>Cyanistes</taxon>
    </lineage>
</organism>
<proteinExistence type="predicted"/>
<dbReference type="InterPro" id="IPR048465">
    <property type="entry name" value="Maestro-like_HEAT"/>
</dbReference>
<dbReference type="Pfam" id="PF23227">
    <property type="entry name" value="HEAT_MROH2B_C"/>
    <property type="match status" value="1"/>
</dbReference>
<evidence type="ECO:0000313" key="5">
    <source>
        <dbReference type="Proteomes" id="UP000694410"/>
    </source>
</evidence>
<dbReference type="SUPFAM" id="SSF48371">
    <property type="entry name" value="ARM repeat"/>
    <property type="match status" value="1"/>
</dbReference>
<dbReference type="Ensembl" id="ENSCCET00000002621.1">
    <property type="protein sequence ID" value="ENSCCEP00000001542.1"/>
    <property type="gene ID" value="ENSCCEG00000001782.1"/>
</dbReference>
<keyword evidence="1" id="KW-0677">Repeat</keyword>
<reference evidence="4" key="2">
    <citation type="submission" date="2025-09" db="UniProtKB">
        <authorList>
            <consortium name="Ensembl"/>
        </authorList>
    </citation>
    <scope>IDENTIFICATION</scope>
</reference>
<dbReference type="Pfam" id="PF21047">
    <property type="entry name" value="HEAT_Maestro"/>
    <property type="match status" value="1"/>
</dbReference>
<name>A0A8C0Z872_CYACU</name>
<dbReference type="PANTHER" id="PTHR23120:SF42">
    <property type="entry name" value="MAESTRO HEAT-LIKE REPEAT FAMILY MEMBER 3"/>
    <property type="match status" value="1"/>
</dbReference>
<dbReference type="AlphaFoldDB" id="A0A8C0Z872"/>